<evidence type="ECO:0000259" key="3">
    <source>
        <dbReference type="Pfam" id="PF25967"/>
    </source>
</evidence>
<feature type="domain" description="Multidrug resistance protein MdtA-like C-terminal permuted SH3" evidence="3">
    <location>
        <begin position="307"/>
        <end position="351"/>
    </location>
</feature>
<dbReference type="EMBL" id="CP001843">
    <property type="protein sequence ID" value="AEF84935.1"/>
    <property type="molecule type" value="Genomic_DNA"/>
</dbReference>
<feature type="chain" id="PRO_5003336248" evidence="2">
    <location>
        <begin position="23"/>
        <end position="370"/>
    </location>
</feature>
<dbReference type="InterPro" id="IPR058627">
    <property type="entry name" value="MdtA-like_C"/>
</dbReference>
<dbReference type="GO" id="GO:1990281">
    <property type="term" value="C:efflux pump complex"/>
    <property type="evidence" value="ECO:0007669"/>
    <property type="project" value="TreeGrafter"/>
</dbReference>
<dbReference type="Gene3D" id="2.40.50.100">
    <property type="match status" value="1"/>
</dbReference>
<dbReference type="AlphaFoldDB" id="F5YQM4"/>
<dbReference type="eggNOG" id="COG0845">
    <property type="taxonomic scope" value="Bacteria"/>
</dbReference>
<dbReference type="Gene3D" id="1.10.287.470">
    <property type="entry name" value="Helix hairpin bin"/>
    <property type="match status" value="1"/>
</dbReference>
<dbReference type="KEGG" id="tpi:TREPR_2710"/>
<evidence type="ECO:0000313" key="5">
    <source>
        <dbReference type="Proteomes" id="UP000009223"/>
    </source>
</evidence>
<reference evidence="4 5" key="2">
    <citation type="journal article" date="2011" name="ISME J.">
        <title>RNA-seq reveals cooperative metabolic interactions between two termite-gut spirochete species in co-culture.</title>
        <authorList>
            <person name="Rosenthal A.Z."/>
            <person name="Matson E.G."/>
            <person name="Eldar A."/>
            <person name="Leadbetter J.R."/>
        </authorList>
    </citation>
    <scope>NUCLEOTIDE SEQUENCE [LARGE SCALE GENOMIC DNA]</scope>
    <source>
        <strain evidence="5">ATCC BAA-887 / DSM 12427 / ZAS-2</strain>
    </source>
</reference>
<dbReference type="RefSeq" id="WP_015707517.1">
    <property type="nucleotide sequence ID" value="NC_015578.1"/>
</dbReference>
<name>F5YQM4_TREPZ</name>
<dbReference type="Proteomes" id="UP000009223">
    <property type="component" value="Chromosome"/>
</dbReference>
<sequence length="370" mass="41150">MRNAFLLIPALAVLLAACSAGKDNLAEAKSMEQLYSENGFPVRVRRLEPEDFSVYLKYPTVLDAQSESTAYASLSDVVRNIAVKVGDQVKQDQVILSFSENNRTLQQARLSYENAEAAYKRSEVLYATSDISRQDFDNSRMQYELARASLDAARDMIYVKAPIAGTLIHLNVRATENVNPGTPLFTVSNQNGLVTRFYVGVNEINLIKNGARVYIDGLESVDISNFNWKLNSQQVTFDGRVSQVALLMDSRKRAFPVSAFFDITDLMALNQARPFISGMSIDIVVETYRNEKALVVSRKELLKTDSGYAAYVARDNKAQRVDVQVGHERGLDFEITGGLESGDLLIYDGIQSLSDNIKLNIVETAQAVTR</sequence>
<evidence type="ECO:0000256" key="2">
    <source>
        <dbReference type="SAM" id="SignalP"/>
    </source>
</evidence>
<gene>
    <name evidence="4" type="ordered locus">TREPR_2710</name>
</gene>
<feature type="signal peptide" evidence="2">
    <location>
        <begin position="1"/>
        <end position="22"/>
    </location>
</feature>
<organism evidence="4 5">
    <name type="scientific">Treponema primitia (strain ATCC BAA-887 / DSM 12427 / ZAS-2)</name>
    <dbReference type="NCBI Taxonomy" id="545694"/>
    <lineage>
        <taxon>Bacteria</taxon>
        <taxon>Pseudomonadati</taxon>
        <taxon>Spirochaetota</taxon>
        <taxon>Spirochaetia</taxon>
        <taxon>Spirochaetales</taxon>
        <taxon>Treponemataceae</taxon>
        <taxon>Treponema</taxon>
    </lineage>
</organism>
<keyword evidence="5" id="KW-1185">Reference proteome</keyword>
<reference evidence="5" key="1">
    <citation type="submission" date="2009-12" db="EMBL/GenBank/DDBJ databases">
        <title>Complete sequence of Treponema primitia strain ZAS-2.</title>
        <authorList>
            <person name="Tetu S.G."/>
            <person name="Matson E."/>
            <person name="Ren Q."/>
            <person name="Seshadri R."/>
            <person name="Elbourne L."/>
            <person name="Hassan K.A."/>
            <person name="Durkin A."/>
            <person name="Radune D."/>
            <person name="Mohamoud Y."/>
            <person name="Shay R."/>
            <person name="Jin S."/>
            <person name="Zhang X."/>
            <person name="Lucey K."/>
            <person name="Ballor N.R."/>
            <person name="Ottesen E."/>
            <person name="Rosenthal R."/>
            <person name="Allen A."/>
            <person name="Leadbetter J.R."/>
            <person name="Paulsen I.T."/>
        </authorList>
    </citation>
    <scope>NUCLEOTIDE SEQUENCE [LARGE SCALE GENOMIC DNA]</scope>
    <source>
        <strain evidence="5">ATCC BAA-887 / DSM 12427 / ZAS-2</strain>
    </source>
</reference>
<dbReference type="STRING" id="545694.TREPR_2710"/>
<keyword evidence="2" id="KW-0732">Signal</keyword>
<dbReference type="Pfam" id="PF25967">
    <property type="entry name" value="RND-MFP_C"/>
    <property type="match status" value="1"/>
</dbReference>
<accession>F5YQM4</accession>
<dbReference type="GO" id="GO:0015562">
    <property type="term" value="F:efflux transmembrane transporter activity"/>
    <property type="evidence" value="ECO:0007669"/>
    <property type="project" value="TreeGrafter"/>
</dbReference>
<proteinExistence type="inferred from homology"/>
<dbReference type="SUPFAM" id="SSF111369">
    <property type="entry name" value="HlyD-like secretion proteins"/>
    <property type="match status" value="1"/>
</dbReference>
<dbReference type="Gene3D" id="2.40.420.20">
    <property type="match status" value="1"/>
</dbReference>
<dbReference type="HOGENOM" id="CLU_018816_1_2_12"/>
<dbReference type="NCBIfam" id="TIGR01730">
    <property type="entry name" value="RND_mfp"/>
    <property type="match status" value="1"/>
</dbReference>
<dbReference type="PANTHER" id="PTHR30469:SF20">
    <property type="entry name" value="EFFLUX RND TRANSPORTER PERIPLASMIC ADAPTOR SUBUNIT"/>
    <property type="match status" value="1"/>
</dbReference>
<protein>
    <submittedName>
        <fullName evidence="4">Efflux transporter, RND family, MFP subunit</fullName>
    </submittedName>
</protein>
<evidence type="ECO:0000313" key="4">
    <source>
        <dbReference type="EMBL" id="AEF84935.1"/>
    </source>
</evidence>
<evidence type="ECO:0000256" key="1">
    <source>
        <dbReference type="ARBA" id="ARBA00009477"/>
    </source>
</evidence>
<dbReference type="PANTHER" id="PTHR30469">
    <property type="entry name" value="MULTIDRUG RESISTANCE PROTEIN MDTA"/>
    <property type="match status" value="1"/>
</dbReference>
<dbReference type="OrthoDB" id="9783047at2"/>
<comment type="similarity">
    <text evidence="1">Belongs to the membrane fusion protein (MFP) (TC 8.A.1) family.</text>
</comment>
<dbReference type="InterPro" id="IPR006143">
    <property type="entry name" value="RND_pump_MFP"/>
</dbReference>
<dbReference type="PROSITE" id="PS51257">
    <property type="entry name" value="PROKAR_LIPOPROTEIN"/>
    <property type="match status" value="1"/>
</dbReference>